<reference evidence="4 5" key="1">
    <citation type="submission" date="2019-06" db="EMBL/GenBank/DDBJ databases">
        <title>Sequencing the genomes of 1000 actinobacteria strains.</title>
        <authorList>
            <person name="Klenk H.-P."/>
        </authorList>
    </citation>
    <scope>NUCLEOTIDE SEQUENCE [LARGE SCALE GENOMIC DNA]</scope>
    <source>
        <strain evidence="4 5">DSM 45928</strain>
    </source>
</reference>
<feature type="compositionally biased region" description="Basic and acidic residues" evidence="2">
    <location>
        <begin position="1"/>
        <end position="27"/>
    </location>
</feature>
<dbReference type="InterPro" id="IPR008462">
    <property type="entry name" value="CsbD"/>
</dbReference>
<dbReference type="Gene3D" id="1.10.1470.10">
    <property type="entry name" value="YjbJ"/>
    <property type="match status" value="1"/>
</dbReference>
<accession>A0A543B3Z4</accession>
<dbReference type="Proteomes" id="UP000317043">
    <property type="component" value="Unassembled WGS sequence"/>
</dbReference>
<evidence type="ECO:0000313" key="5">
    <source>
        <dbReference type="Proteomes" id="UP000317043"/>
    </source>
</evidence>
<comment type="caution">
    <text evidence="4">The sequence shown here is derived from an EMBL/GenBank/DDBJ whole genome shotgun (WGS) entry which is preliminary data.</text>
</comment>
<sequence>MADKTEKLVGKAKEMAGKLTGDDKLESEGSSQKAKGSVQEKMGQAREKVEGAVKGLKGDKDAKSD</sequence>
<gene>
    <name evidence="4" type="ORF">FB566_5122</name>
</gene>
<feature type="domain" description="CsbD-like" evidence="3">
    <location>
        <begin position="3"/>
        <end position="50"/>
    </location>
</feature>
<dbReference type="InParanoid" id="A0A543B3Z4"/>
<dbReference type="OrthoDB" id="3196802at2"/>
<dbReference type="AlphaFoldDB" id="A0A543B3Z4"/>
<evidence type="ECO:0000259" key="3">
    <source>
        <dbReference type="Pfam" id="PF05532"/>
    </source>
</evidence>
<organism evidence="4 5">
    <name type="scientific">Stackebrandtia endophytica</name>
    <dbReference type="NCBI Taxonomy" id="1496996"/>
    <lineage>
        <taxon>Bacteria</taxon>
        <taxon>Bacillati</taxon>
        <taxon>Actinomycetota</taxon>
        <taxon>Actinomycetes</taxon>
        <taxon>Glycomycetales</taxon>
        <taxon>Glycomycetaceae</taxon>
        <taxon>Stackebrandtia</taxon>
    </lineage>
</organism>
<feature type="region of interest" description="Disordered" evidence="2">
    <location>
        <begin position="1"/>
        <end position="65"/>
    </location>
</feature>
<comment type="similarity">
    <text evidence="1">Belongs to the UPF0337 (CsbD) family.</text>
</comment>
<dbReference type="EMBL" id="VFOW01000001">
    <property type="protein sequence ID" value="TQL79513.1"/>
    <property type="molecule type" value="Genomic_DNA"/>
</dbReference>
<name>A0A543B3Z4_9ACTN</name>
<evidence type="ECO:0000256" key="1">
    <source>
        <dbReference type="ARBA" id="ARBA00009129"/>
    </source>
</evidence>
<dbReference type="InterPro" id="IPR036629">
    <property type="entry name" value="YjbJ_sf"/>
</dbReference>
<dbReference type="SUPFAM" id="SSF69047">
    <property type="entry name" value="Hypothetical protein YjbJ"/>
    <property type="match status" value="1"/>
</dbReference>
<evidence type="ECO:0000256" key="2">
    <source>
        <dbReference type="SAM" id="MobiDB-lite"/>
    </source>
</evidence>
<proteinExistence type="inferred from homology"/>
<keyword evidence="5" id="KW-1185">Reference proteome</keyword>
<dbReference type="Pfam" id="PF05532">
    <property type="entry name" value="CsbD"/>
    <property type="match status" value="1"/>
</dbReference>
<feature type="compositionally biased region" description="Basic and acidic residues" evidence="2">
    <location>
        <begin position="43"/>
        <end position="65"/>
    </location>
</feature>
<dbReference type="RefSeq" id="WP_142044879.1">
    <property type="nucleotide sequence ID" value="NZ_JBHTGS010000002.1"/>
</dbReference>
<protein>
    <submittedName>
        <fullName evidence="4">CsbD-like protein</fullName>
    </submittedName>
</protein>
<evidence type="ECO:0000313" key="4">
    <source>
        <dbReference type="EMBL" id="TQL79513.1"/>
    </source>
</evidence>